<dbReference type="RefSeq" id="WP_050156519.1">
    <property type="nucleotide sequence ID" value="NZ_CPXJ01000041.1"/>
</dbReference>
<evidence type="ECO:0000256" key="1">
    <source>
        <dbReference type="SAM" id="Phobius"/>
    </source>
</evidence>
<keyword evidence="3" id="KW-1185">Reference proteome</keyword>
<dbReference type="EMBL" id="CPXJ01000041">
    <property type="protein sequence ID" value="CNE17185.1"/>
    <property type="molecule type" value="Genomic_DNA"/>
</dbReference>
<proteinExistence type="predicted"/>
<dbReference type="Proteomes" id="UP000041601">
    <property type="component" value="Unassembled WGS sequence"/>
</dbReference>
<feature type="transmembrane region" description="Helical" evidence="1">
    <location>
        <begin position="46"/>
        <end position="64"/>
    </location>
</feature>
<comment type="caution">
    <text evidence="2">The sequence shown here is derived from an EMBL/GenBank/DDBJ whole genome shotgun (WGS) entry which is preliminary data.</text>
</comment>
<name>A0ABP1Y7X5_YEREN</name>
<sequence>MKIKEIILKSIKCLSKLMTLENVRSFSKLMTLENVRSFSKLTTQSYASIASYFVVITIVFLMNIRLSCLYPASSNWIENIAIFLGISLMFCCALDIAVRLNDTLKPKNRAAFIIFWLLVGFGIWMSQFTLITALDQLVSGNMTCEKLSIEAKYLK</sequence>
<evidence type="ECO:0000313" key="2">
    <source>
        <dbReference type="EMBL" id="CNE17185.1"/>
    </source>
</evidence>
<protein>
    <submittedName>
        <fullName evidence="2">Uncharacterized protein</fullName>
    </submittedName>
</protein>
<accession>A0ABP1Y7X5</accession>
<feature type="transmembrane region" description="Helical" evidence="1">
    <location>
        <begin position="110"/>
        <end position="133"/>
    </location>
</feature>
<evidence type="ECO:0000313" key="3">
    <source>
        <dbReference type="Proteomes" id="UP000041601"/>
    </source>
</evidence>
<keyword evidence="1" id="KW-0472">Membrane</keyword>
<feature type="transmembrane region" description="Helical" evidence="1">
    <location>
        <begin position="76"/>
        <end position="98"/>
    </location>
</feature>
<keyword evidence="1" id="KW-1133">Transmembrane helix</keyword>
<reference evidence="2 3" key="1">
    <citation type="submission" date="2015-03" db="EMBL/GenBank/DDBJ databases">
        <authorList>
            <consortium name="Pathogen Informatics"/>
            <person name="Murphy D."/>
        </authorList>
    </citation>
    <scope>NUCLEOTIDE SEQUENCE [LARGE SCALE GENOMIC DNA]</scope>
    <source>
        <strain evidence="2 3">IP05342</strain>
    </source>
</reference>
<organism evidence="2 3">
    <name type="scientific">Yersinia enterocolitica</name>
    <dbReference type="NCBI Taxonomy" id="630"/>
    <lineage>
        <taxon>Bacteria</taxon>
        <taxon>Pseudomonadati</taxon>
        <taxon>Pseudomonadota</taxon>
        <taxon>Gammaproteobacteria</taxon>
        <taxon>Enterobacterales</taxon>
        <taxon>Yersiniaceae</taxon>
        <taxon>Yersinia</taxon>
    </lineage>
</organism>
<keyword evidence="1" id="KW-0812">Transmembrane</keyword>
<gene>
    <name evidence="2" type="ORF">ERS137959_03165</name>
</gene>